<dbReference type="EMBL" id="CP044081">
    <property type="protein sequence ID" value="QEU07968.1"/>
    <property type="molecule type" value="Genomic_DNA"/>
</dbReference>
<proteinExistence type="predicted"/>
<evidence type="ECO:0000313" key="3">
    <source>
        <dbReference type="Proteomes" id="UP000324507"/>
    </source>
</evidence>
<evidence type="ECO:0000313" key="2">
    <source>
        <dbReference type="EMBL" id="QEU07968.1"/>
    </source>
</evidence>
<dbReference type="AlphaFoldDB" id="A0A5P2QPM5"/>
<reference evidence="2 3" key="1">
    <citation type="submission" date="2019-09" db="EMBL/GenBank/DDBJ databases">
        <title>FDA dAtabase for Regulatory Grade micrObial Sequences (FDA-ARGOS): Supporting development and validation of Infectious Disease Dx tests.</title>
        <authorList>
            <person name="Sciortino C."/>
            <person name="Tallon L."/>
            <person name="Sadzewicz L."/>
            <person name="Vavikolanu K."/>
            <person name="Mehta A."/>
            <person name="Aluvathingal J."/>
            <person name="Nadendla S."/>
            <person name="Nandy P."/>
            <person name="Geyer C."/>
            <person name="Yan Y."/>
            <person name="Sichtig H."/>
        </authorList>
    </citation>
    <scope>NUCLEOTIDE SEQUENCE [LARGE SCALE GENOMIC DNA]</scope>
    <source>
        <strain evidence="2 3">FDAARGOS_643</strain>
    </source>
</reference>
<feature type="compositionally biased region" description="Basic and acidic residues" evidence="1">
    <location>
        <begin position="87"/>
        <end position="96"/>
    </location>
</feature>
<sequence length="96" mass="10883">MTRAIAKLLEKTEAALREAKRRVRQDPLAGLSPAWRAYVERWEACRSPEDQYAAIREGTHPLSTVNIYPHDEIAANGTPEEVAEAWDQVRDEGKPK</sequence>
<name>A0A5P2QPM5_9RHOB</name>
<protein>
    <submittedName>
        <fullName evidence="2">Uncharacterized protein</fullName>
    </submittedName>
</protein>
<gene>
    <name evidence="2" type="ORF">FOB51_08085</name>
</gene>
<accession>A0A5P2QPM5</accession>
<dbReference type="Proteomes" id="UP000324507">
    <property type="component" value="Chromosome"/>
</dbReference>
<feature type="region of interest" description="Disordered" evidence="1">
    <location>
        <begin position="76"/>
        <end position="96"/>
    </location>
</feature>
<organism evidence="2 3">
    <name type="scientific">Paracoccus yeei</name>
    <dbReference type="NCBI Taxonomy" id="147645"/>
    <lineage>
        <taxon>Bacteria</taxon>
        <taxon>Pseudomonadati</taxon>
        <taxon>Pseudomonadota</taxon>
        <taxon>Alphaproteobacteria</taxon>
        <taxon>Rhodobacterales</taxon>
        <taxon>Paracoccaceae</taxon>
        <taxon>Paracoccus</taxon>
    </lineage>
</organism>
<dbReference type="RefSeq" id="WP_150350249.1">
    <property type="nucleotide sequence ID" value="NZ_CP044081.1"/>
</dbReference>
<evidence type="ECO:0000256" key="1">
    <source>
        <dbReference type="SAM" id="MobiDB-lite"/>
    </source>
</evidence>